<evidence type="ECO:0000313" key="2">
    <source>
        <dbReference type="EMBL" id="RGI83787.1"/>
    </source>
</evidence>
<protein>
    <recommendedName>
        <fullName evidence="4">YitT family protein</fullName>
    </recommendedName>
</protein>
<feature type="transmembrane region" description="Helical" evidence="1">
    <location>
        <begin position="181"/>
        <end position="202"/>
    </location>
</feature>
<reference evidence="2 3" key="1">
    <citation type="submission" date="2018-08" db="EMBL/GenBank/DDBJ databases">
        <title>A genome reference for cultivated species of the human gut microbiota.</title>
        <authorList>
            <person name="Zou Y."/>
            <person name="Xue W."/>
            <person name="Luo G."/>
        </authorList>
    </citation>
    <scope>NUCLEOTIDE SEQUENCE [LARGE SCALE GENOMIC DNA]</scope>
    <source>
        <strain evidence="2 3">TM09-19AC</strain>
    </source>
</reference>
<keyword evidence="1" id="KW-0472">Membrane</keyword>
<dbReference type="Pfam" id="PF19700">
    <property type="entry name" value="DUF6198"/>
    <property type="match status" value="1"/>
</dbReference>
<keyword evidence="1" id="KW-0812">Transmembrane</keyword>
<dbReference type="EMBL" id="QSOI01000010">
    <property type="protein sequence ID" value="RGI83787.1"/>
    <property type="molecule type" value="Genomic_DNA"/>
</dbReference>
<dbReference type="PANTHER" id="PTHR40078">
    <property type="entry name" value="INTEGRAL MEMBRANE PROTEIN-RELATED"/>
    <property type="match status" value="1"/>
</dbReference>
<organism evidence="2 3">
    <name type="scientific">Dorea formicigenerans</name>
    <dbReference type="NCBI Taxonomy" id="39486"/>
    <lineage>
        <taxon>Bacteria</taxon>
        <taxon>Bacillati</taxon>
        <taxon>Bacillota</taxon>
        <taxon>Clostridia</taxon>
        <taxon>Lachnospirales</taxon>
        <taxon>Lachnospiraceae</taxon>
        <taxon>Dorea</taxon>
    </lineage>
</organism>
<name>A0A3E4F5L7_9FIRM</name>
<evidence type="ECO:0000256" key="1">
    <source>
        <dbReference type="SAM" id="Phobius"/>
    </source>
</evidence>
<feature type="transmembrane region" description="Helical" evidence="1">
    <location>
        <begin position="9"/>
        <end position="26"/>
    </location>
</feature>
<dbReference type="AlphaFoldDB" id="A0A3E4F5L7"/>
<accession>A0A3E4F5L7</accession>
<feature type="transmembrane region" description="Helical" evidence="1">
    <location>
        <begin position="159"/>
        <end position="175"/>
    </location>
</feature>
<gene>
    <name evidence="2" type="ORF">DXD84_09215</name>
</gene>
<feature type="transmembrane region" description="Helical" evidence="1">
    <location>
        <begin position="79"/>
        <end position="97"/>
    </location>
</feature>
<dbReference type="Proteomes" id="UP000260664">
    <property type="component" value="Unassembled WGS sequence"/>
</dbReference>
<keyword evidence="1" id="KW-1133">Transmembrane helix</keyword>
<proteinExistence type="predicted"/>
<feature type="transmembrane region" description="Helical" evidence="1">
    <location>
        <begin position="109"/>
        <end position="129"/>
    </location>
</feature>
<sequence>MTKTKTKRTGVMVLGILFIGLCVSFLRLSRFGVDPFSAMNLGISGFIGWSFGTWQLLVNAIILVVVFFQAKSCIGAGTIINMVFVGYIADFICYVANDVVQIQMNLPLRILALLLAQLMASMGVALYMVADMGIAPYDSVAIIIEKLTHQKIPFHKARILSDVVVVIIGIIFAIASGEGIWSVVGIGTIINACFNGPLIQFFKTKLEMFYL</sequence>
<feature type="transmembrane region" description="Helical" evidence="1">
    <location>
        <begin position="46"/>
        <end position="67"/>
    </location>
</feature>
<dbReference type="RefSeq" id="WP_117495233.1">
    <property type="nucleotide sequence ID" value="NZ_QSOI01000010.1"/>
</dbReference>
<dbReference type="InterPro" id="IPR038750">
    <property type="entry name" value="YczE/YyaS-like"/>
</dbReference>
<comment type="caution">
    <text evidence="2">The sequence shown here is derived from an EMBL/GenBank/DDBJ whole genome shotgun (WGS) entry which is preliminary data.</text>
</comment>
<evidence type="ECO:0000313" key="3">
    <source>
        <dbReference type="Proteomes" id="UP000260664"/>
    </source>
</evidence>
<dbReference type="PANTHER" id="PTHR40078:SF1">
    <property type="entry name" value="INTEGRAL MEMBRANE PROTEIN"/>
    <property type="match status" value="1"/>
</dbReference>
<evidence type="ECO:0008006" key="4">
    <source>
        <dbReference type="Google" id="ProtNLM"/>
    </source>
</evidence>